<dbReference type="EMBL" id="JAHCVI010000006">
    <property type="protein sequence ID" value="KAG7284388.1"/>
    <property type="molecule type" value="Genomic_DNA"/>
</dbReference>
<keyword evidence="4" id="KW-0624">Polysaccharide degradation</keyword>
<evidence type="ECO:0000313" key="8">
    <source>
        <dbReference type="Proteomes" id="UP001197093"/>
    </source>
</evidence>
<dbReference type="GO" id="GO:0000272">
    <property type="term" value="P:polysaccharide catabolic process"/>
    <property type="evidence" value="ECO:0007669"/>
    <property type="project" value="UniProtKB-KW"/>
</dbReference>
<dbReference type="SMART" id="SM00656">
    <property type="entry name" value="Amb_all"/>
    <property type="match status" value="1"/>
</dbReference>
<dbReference type="InterPro" id="IPR012334">
    <property type="entry name" value="Pectin_lyas_fold"/>
</dbReference>
<comment type="similarity">
    <text evidence="1 4">Belongs to the polysaccharide lyase 1 family.</text>
</comment>
<proteinExistence type="inferred from homology"/>
<organism evidence="7 8">
    <name type="scientific">Staphylotrichum longicolle</name>
    <dbReference type="NCBI Taxonomy" id="669026"/>
    <lineage>
        <taxon>Eukaryota</taxon>
        <taxon>Fungi</taxon>
        <taxon>Dikarya</taxon>
        <taxon>Ascomycota</taxon>
        <taxon>Pezizomycotina</taxon>
        <taxon>Sordariomycetes</taxon>
        <taxon>Sordariomycetidae</taxon>
        <taxon>Sordariales</taxon>
        <taxon>Chaetomiaceae</taxon>
        <taxon>Staphylotrichum</taxon>
    </lineage>
</organism>
<sequence length="307" mass="32261">MKFLFTATIATLASLVAATPTPTIEKRASANDKCDIGYASTNGGFAAFSSAAKGDAKKIIIVSGNLSGTGSIKIGANTSVLGKSAITGINLTIKDVQNVIVRNLKLSKVKGGDCITVQKATNVWLDHLDLSGDLSKDKDYYDGLIDITHAADWVTVSNSYFHDHWKASLVGHSDSNSKEDTGKLHVTYANNKWTNISSRTPSIRFGTGHVYNVLILSNYYDTITTSGINTRMNAIVLVESTTFVNAKKAITSIDSDVTGKAAVKDVNLGGSTNDAPSGSLSVPYSYSLVGSANAKSATSSSGATLSF</sequence>
<dbReference type="GO" id="GO:0005576">
    <property type="term" value="C:extracellular region"/>
    <property type="evidence" value="ECO:0007669"/>
    <property type="project" value="UniProtKB-SubCell"/>
</dbReference>
<evidence type="ECO:0000256" key="3">
    <source>
        <dbReference type="ARBA" id="ARBA00023239"/>
    </source>
</evidence>
<feature type="domain" description="Pectate lyase" evidence="6">
    <location>
        <begin position="35"/>
        <end position="249"/>
    </location>
</feature>
<dbReference type="AlphaFoldDB" id="A0AAD4HXA9"/>
<keyword evidence="4" id="KW-0964">Secreted</keyword>
<name>A0AAD4HXA9_9PEZI</name>
<dbReference type="InterPro" id="IPR045032">
    <property type="entry name" value="PEL"/>
</dbReference>
<feature type="chain" id="PRO_5042242137" description="Pectate lyase domain-containing protein" evidence="5">
    <location>
        <begin position="19"/>
        <end position="307"/>
    </location>
</feature>
<evidence type="ECO:0000256" key="1">
    <source>
        <dbReference type="ARBA" id="ARBA00010980"/>
    </source>
</evidence>
<dbReference type="InterPro" id="IPR011050">
    <property type="entry name" value="Pectin_lyase_fold/virulence"/>
</dbReference>
<evidence type="ECO:0000256" key="4">
    <source>
        <dbReference type="RuleBase" id="RU361173"/>
    </source>
</evidence>
<dbReference type="InterPro" id="IPR002022">
    <property type="entry name" value="Pec_lyase"/>
</dbReference>
<reference evidence="7" key="1">
    <citation type="submission" date="2023-02" db="EMBL/GenBank/DDBJ databases">
        <authorList>
            <person name="Palmer J.M."/>
        </authorList>
    </citation>
    <scope>NUCLEOTIDE SEQUENCE</scope>
    <source>
        <strain evidence="7">FW57</strain>
    </source>
</reference>
<evidence type="ECO:0000259" key="6">
    <source>
        <dbReference type="SMART" id="SM00656"/>
    </source>
</evidence>
<comment type="subcellular location">
    <subcellularLocation>
        <location evidence="4">Secreted</location>
    </subcellularLocation>
</comment>
<keyword evidence="3 4" id="KW-0456">Lyase</keyword>
<keyword evidence="2 5" id="KW-0732">Signal</keyword>
<dbReference type="PANTHER" id="PTHR31683:SF18">
    <property type="entry name" value="PECTATE LYASE 21-RELATED"/>
    <property type="match status" value="1"/>
</dbReference>
<dbReference type="GO" id="GO:0030570">
    <property type="term" value="F:pectate lyase activity"/>
    <property type="evidence" value="ECO:0007669"/>
    <property type="project" value="InterPro"/>
</dbReference>
<keyword evidence="8" id="KW-1185">Reference proteome</keyword>
<dbReference type="SUPFAM" id="SSF51126">
    <property type="entry name" value="Pectin lyase-like"/>
    <property type="match status" value="1"/>
</dbReference>
<dbReference type="Proteomes" id="UP001197093">
    <property type="component" value="Unassembled WGS sequence"/>
</dbReference>
<dbReference type="PANTHER" id="PTHR31683">
    <property type="entry name" value="PECTATE LYASE 18-RELATED"/>
    <property type="match status" value="1"/>
</dbReference>
<feature type="signal peptide" evidence="5">
    <location>
        <begin position="1"/>
        <end position="18"/>
    </location>
</feature>
<comment type="caution">
    <text evidence="7">The sequence shown here is derived from an EMBL/GenBank/DDBJ whole genome shotgun (WGS) entry which is preliminary data.</text>
</comment>
<keyword evidence="4" id="KW-0119">Carbohydrate metabolism</keyword>
<dbReference type="Gene3D" id="2.160.20.10">
    <property type="entry name" value="Single-stranded right-handed beta-helix, Pectin lyase-like"/>
    <property type="match status" value="1"/>
</dbReference>
<evidence type="ECO:0000256" key="5">
    <source>
        <dbReference type="SAM" id="SignalP"/>
    </source>
</evidence>
<dbReference type="Pfam" id="PF00544">
    <property type="entry name" value="Pectate_lyase_4"/>
    <property type="match status" value="1"/>
</dbReference>
<protein>
    <recommendedName>
        <fullName evidence="6">Pectate lyase domain-containing protein</fullName>
    </recommendedName>
</protein>
<evidence type="ECO:0000313" key="7">
    <source>
        <dbReference type="EMBL" id="KAG7284388.1"/>
    </source>
</evidence>
<accession>A0AAD4HXA9</accession>
<evidence type="ECO:0000256" key="2">
    <source>
        <dbReference type="ARBA" id="ARBA00022729"/>
    </source>
</evidence>
<gene>
    <name evidence="7" type="ORF">NEMBOFW57_010761</name>
</gene>